<dbReference type="SUPFAM" id="SSF56219">
    <property type="entry name" value="DNase I-like"/>
    <property type="match status" value="1"/>
</dbReference>
<keyword evidence="2" id="KW-0472">Membrane</keyword>
<sequence length="443" mass="47608">MTTILGTVAIIALLWTALSALPAGLEARMPLPYMIALTPLLWVPLVVLAAFAAWQREWSVMSLLIVAALFASSHRLNYWGTSIDPAGKRKESHRETPRETSANTQNINNSSNTDTTVTVSSSIIDANRETSRETYVNTHNISDPNAGPSAAASSSGTASTSREALDAASNLSSKASESTRTTLPTQFTVMTLNCRYGRADANDITANIRKRGISVLALQEVTDELIARLTEAGLNELLPYHQFGEAKDTDNGGFNVLYSAYEPGASVPNVVSIPAADVPAITLRIADQAKMPPASTSTNGTTIRIAANPSTTTQAHPDRTITFCSAHPKSPMRGCADWSAGILGLREITKARSIAHHNIAVVMGDLNSSTDHPSFRALLKSGFKDASLTQAAGPNLTFPRWLKWPRIELDHVLFTPGVRPSQVKSFEIKDTDHLALVATLALR</sequence>
<protein>
    <submittedName>
        <fullName evidence="4">Endonuclease</fullName>
    </submittedName>
</protein>
<dbReference type="RefSeq" id="WP_052789734.1">
    <property type="nucleotide sequence ID" value="NZ_AVQD01000017.1"/>
</dbReference>
<keyword evidence="4" id="KW-0255">Endonuclease</keyword>
<feature type="transmembrane region" description="Helical" evidence="2">
    <location>
        <begin position="30"/>
        <end position="53"/>
    </location>
</feature>
<evidence type="ECO:0000313" key="5">
    <source>
        <dbReference type="Proteomes" id="UP000037193"/>
    </source>
</evidence>
<feature type="region of interest" description="Disordered" evidence="1">
    <location>
        <begin position="84"/>
        <end position="121"/>
    </location>
</feature>
<dbReference type="GO" id="GO:0004519">
    <property type="term" value="F:endonuclease activity"/>
    <property type="evidence" value="ECO:0007669"/>
    <property type="project" value="UniProtKB-KW"/>
</dbReference>
<feature type="region of interest" description="Disordered" evidence="1">
    <location>
        <begin position="138"/>
        <end position="180"/>
    </location>
</feature>
<feature type="compositionally biased region" description="Basic and acidic residues" evidence="1">
    <location>
        <begin position="86"/>
        <end position="98"/>
    </location>
</feature>
<reference evidence="4 5" key="1">
    <citation type="journal article" date="2015" name="Int J Genomics">
        <title>Comparative Genomics Revealed Genetic Diversity and Species/Strain-Level Differences in Carbohydrate Metabolism of Three Probiotic Bifidobacterial Species.</title>
        <authorList>
            <person name="Odamaki T."/>
            <person name="Horigome A."/>
            <person name="Sugahara H."/>
            <person name="Hashikura N."/>
            <person name="Minami J."/>
            <person name="Xiao J.Z."/>
            <person name="Abe F."/>
        </authorList>
    </citation>
    <scope>NUCLEOTIDE SEQUENCE [LARGE SCALE GENOMIC DNA]</scope>
    <source>
        <strain evidence="4 5">MCC 1128</strain>
    </source>
</reference>
<dbReference type="Proteomes" id="UP000037193">
    <property type="component" value="Unassembled WGS sequence"/>
</dbReference>
<feature type="compositionally biased region" description="Polar residues" evidence="1">
    <location>
        <begin position="169"/>
        <end position="180"/>
    </location>
</feature>
<evidence type="ECO:0000256" key="1">
    <source>
        <dbReference type="SAM" id="MobiDB-lite"/>
    </source>
</evidence>
<name>A0A0L7ATD9_BIFBR</name>
<dbReference type="AlphaFoldDB" id="A0A0L7ATD9"/>
<keyword evidence="2" id="KW-0812">Transmembrane</keyword>
<keyword evidence="4" id="KW-0378">Hydrolase</keyword>
<dbReference type="Pfam" id="PF03372">
    <property type="entry name" value="Exo_endo_phos"/>
    <property type="match status" value="1"/>
</dbReference>
<keyword evidence="2" id="KW-1133">Transmembrane helix</keyword>
<dbReference type="Gene3D" id="3.60.10.10">
    <property type="entry name" value="Endonuclease/exonuclease/phosphatase"/>
    <property type="match status" value="1"/>
</dbReference>
<accession>A0A0L7ATD9</accession>
<feature type="domain" description="Endonuclease/exonuclease/phosphatase" evidence="3">
    <location>
        <begin position="190"/>
        <end position="433"/>
    </location>
</feature>
<evidence type="ECO:0000256" key="2">
    <source>
        <dbReference type="SAM" id="Phobius"/>
    </source>
</evidence>
<organism evidence="4 5">
    <name type="scientific">Bifidobacterium breve MCC 1128</name>
    <dbReference type="NCBI Taxonomy" id="1365965"/>
    <lineage>
        <taxon>Bacteria</taxon>
        <taxon>Bacillati</taxon>
        <taxon>Actinomycetota</taxon>
        <taxon>Actinomycetes</taxon>
        <taxon>Bifidobacteriales</taxon>
        <taxon>Bifidobacteriaceae</taxon>
        <taxon>Bifidobacterium</taxon>
    </lineage>
</organism>
<dbReference type="InterPro" id="IPR036691">
    <property type="entry name" value="Endo/exonu/phosph_ase_sf"/>
</dbReference>
<dbReference type="PATRIC" id="fig|1365965.3.peg.2075"/>
<dbReference type="InterPro" id="IPR005135">
    <property type="entry name" value="Endo/exonuclease/phosphatase"/>
</dbReference>
<comment type="caution">
    <text evidence="4">The sequence shown here is derived from an EMBL/GenBank/DDBJ whole genome shotgun (WGS) entry which is preliminary data.</text>
</comment>
<gene>
    <name evidence="4" type="ORF">BBM1128_10280</name>
</gene>
<keyword evidence="4" id="KW-0540">Nuclease</keyword>
<dbReference type="EMBL" id="AVQD01000017">
    <property type="protein sequence ID" value="KOA38507.1"/>
    <property type="molecule type" value="Genomic_DNA"/>
</dbReference>
<evidence type="ECO:0000259" key="3">
    <source>
        <dbReference type="Pfam" id="PF03372"/>
    </source>
</evidence>
<feature type="compositionally biased region" description="Low complexity" evidence="1">
    <location>
        <begin position="100"/>
        <end position="121"/>
    </location>
</feature>
<feature type="compositionally biased region" description="Low complexity" evidence="1">
    <location>
        <begin position="146"/>
        <end position="161"/>
    </location>
</feature>
<proteinExistence type="predicted"/>
<evidence type="ECO:0000313" key="4">
    <source>
        <dbReference type="EMBL" id="KOA38507.1"/>
    </source>
</evidence>